<sequence>MSTTAVHQQQPIDIGISNLPNQCYKIVSKRGGQFNLMVCGESGLGKTTFVNTLFQTTLKPVSLPANTTETSRMQHRGSIKKTTEINITRCILEEKNFELKVNVIDTPGFGDNVNNNKCWNTIIDFIDDQHDSFMRQEQQPFRKTKFDLRVHAVLYFIKPTGHGLKPLDVATMKSISTRANLIPVISKSDTLTKEELNVFKLRIRQVIEAQNIRIFTPPLYNSNTSDDLGSTSSNNDDIEDSQAAMEHSKQLIEAMPFAVIGSETRYDLGNGNTAVLGRQYPWGVVEVENDDHCDFRKLRSLLLRTNLLDLILTTEEVHYETYRKLRLENADVNSSSTSSDKDIVDGSIPPPIPARKLSHNPKFKEEEIALKKYFTDQVKAEEQRFRQWEQNIVNERIRLNNDLEEVQNKVKKLEEQIKTMQMKKI</sequence>
<dbReference type="CDD" id="cd01850">
    <property type="entry name" value="CDC_Septin"/>
    <property type="match status" value="1"/>
</dbReference>
<dbReference type="PROSITE" id="PS51719">
    <property type="entry name" value="G_SEPTIN"/>
    <property type="match status" value="1"/>
</dbReference>
<dbReference type="Gene3D" id="3.40.50.300">
    <property type="entry name" value="P-loop containing nucleotide triphosphate hydrolases"/>
    <property type="match status" value="1"/>
</dbReference>
<evidence type="ECO:0000256" key="3">
    <source>
        <dbReference type="ARBA" id="ARBA00022741"/>
    </source>
</evidence>
<evidence type="ECO:0000256" key="2">
    <source>
        <dbReference type="ARBA" id="ARBA00022618"/>
    </source>
</evidence>
<evidence type="ECO:0000259" key="10">
    <source>
        <dbReference type="PROSITE" id="PS51719"/>
    </source>
</evidence>
<dbReference type="OrthoDB" id="416553at2759"/>
<evidence type="ECO:0000256" key="9">
    <source>
        <dbReference type="SAM" id="MobiDB-lite"/>
    </source>
</evidence>
<feature type="coiled-coil region" evidence="8">
    <location>
        <begin position="378"/>
        <end position="423"/>
    </location>
</feature>
<dbReference type="GO" id="GO:0005935">
    <property type="term" value="C:cellular bud neck"/>
    <property type="evidence" value="ECO:0007669"/>
    <property type="project" value="UniProtKB-SubCell"/>
</dbReference>
<dbReference type="PANTHER" id="PTHR18884">
    <property type="entry name" value="SEPTIN"/>
    <property type="match status" value="1"/>
</dbReference>
<evidence type="ECO:0000256" key="7">
    <source>
        <dbReference type="RuleBase" id="RU004560"/>
    </source>
</evidence>
<gene>
    <name evidence="11" type="ORF">SCODWIG_02314</name>
</gene>
<accession>A0A376B7A8</accession>
<feature type="domain" description="Septin-type G" evidence="10">
    <location>
        <begin position="30"/>
        <end position="329"/>
    </location>
</feature>
<comment type="similarity">
    <text evidence="7">Belongs to the TRAFAC class TrmE-Era-EngA-EngB-Septin-like GTPase superfamily. Septin GTPase family.</text>
</comment>
<dbReference type="AlphaFoldDB" id="A0A376B7A8"/>
<dbReference type="VEuPathDB" id="FungiDB:SCODWIG_02314"/>
<dbReference type="Pfam" id="PF00735">
    <property type="entry name" value="Septin"/>
    <property type="match status" value="1"/>
</dbReference>
<dbReference type="Proteomes" id="UP000262825">
    <property type="component" value="Unassembled WGS sequence"/>
</dbReference>
<dbReference type="SUPFAM" id="SSF52540">
    <property type="entry name" value="P-loop containing nucleoside triphosphate hydrolases"/>
    <property type="match status" value="1"/>
</dbReference>
<evidence type="ECO:0000256" key="1">
    <source>
        <dbReference type="ARBA" id="ARBA00004266"/>
    </source>
</evidence>
<dbReference type="InterPro" id="IPR027417">
    <property type="entry name" value="P-loop_NTPase"/>
</dbReference>
<dbReference type="GO" id="GO:0032161">
    <property type="term" value="C:cleavage apparatus septin structure"/>
    <property type="evidence" value="ECO:0007669"/>
    <property type="project" value="UniProtKB-ARBA"/>
</dbReference>
<keyword evidence="12" id="KW-1185">Reference proteome</keyword>
<dbReference type="GO" id="GO:0005940">
    <property type="term" value="C:septin ring"/>
    <property type="evidence" value="ECO:0007669"/>
    <property type="project" value="UniProtKB-ARBA"/>
</dbReference>
<evidence type="ECO:0000256" key="4">
    <source>
        <dbReference type="ARBA" id="ARBA00023054"/>
    </source>
</evidence>
<dbReference type="GO" id="GO:0005525">
    <property type="term" value="F:GTP binding"/>
    <property type="evidence" value="ECO:0007669"/>
    <property type="project" value="UniProtKB-KW"/>
</dbReference>
<comment type="subcellular location">
    <subcellularLocation>
        <location evidence="1">Bud neck</location>
    </subcellularLocation>
</comment>
<dbReference type="GO" id="GO:0031105">
    <property type="term" value="C:septin complex"/>
    <property type="evidence" value="ECO:0007669"/>
    <property type="project" value="UniProtKB-ARBA"/>
</dbReference>
<evidence type="ECO:0000256" key="5">
    <source>
        <dbReference type="ARBA" id="ARBA00023134"/>
    </source>
</evidence>
<evidence type="ECO:0000256" key="6">
    <source>
        <dbReference type="ARBA" id="ARBA00023306"/>
    </source>
</evidence>
<dbReference type="GO" id="GO:0000281">
    <property type="term" value="P:mitotic cytokinesis"/>
    <property type="evidence" value="ECO:0007669"/>
    <property type="project" value="UniProtKB-ARBA"/>
</dbReference>
<keyword evidence="6" id="KW-0131">Cell cycle</keyword>
<keyword evidence="3 7" id="KW-0547">Nucleotide-binding</keyword>
<dbReference type="EMBL" id="UFAJ01000386">
    <property type="protein sequence ID" value="SSD60553.1"/>
    <property type="molecule type" value="Genomic_DNA"/>
</dbReference>
<organism evidence="11 12">
    <name type="scientific">Saccharomycodes ludwigii</name>
    <dbReference type="NCBI Taxonomy" id="36035"/>
    <lineage>
        <taxon>Eukaryota</taxon>
        <taxon>Fungi</taxon>
        <taxon>Dikarya</taxon>
        <taxon>Ascomycota</taxon>
        <taxon>Saccharomycotina</taxon>
        <taxon>Saccharomycetes</taxon>
        <taxon>Saccharomycodales</taxon>
        <taxon>Saccharomycodaceae</taxon>
        <taxon>Saccharomycodes</taxon>
    </lineage>
</organism>
<keyword evidence="4 8" id="KW-0175">Coiled coil</keyword>
<evidence type="ECO:0000313" key="12">
    <source>
        <dbReference type="Proteomes" id="UP000262825"/>
    </source>
</evidence>
<protein>
    <submittedName>
        <fullName evidence="11">Probable Cell division control protein 12</fullName>
    </submittedName>
</protein>
<name>A0A376B7A8_9ASCO</name>
<proteinExistence type="inferred from homology"/>
<dbReference type="PIRSF" id="PIRSF006698">
    <property type="entry name" value="Septin"/>
    <property type="match status" value="1"/>
</dbReference>
<dbReference type="InterPro" id="IPR030379">
    <property type="entry name" value="G_SEPTIN_dom"/>
</dbReference>
<dbReference type="FunFam" id="3.40.50.300:FF:000162">
    <property type="entry name" value="septin-7 isoform X1"/>
    <property type="match status" value="1"/>
</dbReference>
<reference evidence="12" key="1">
    <citation type="submission" date="2018-06" db="EMBL/GenBank/DDBJ databases">
        <authorList>
            <person name="Guldener U."/>
        </authorList>
    </citation>
    <scope>NUCLEOTIDE SEQUENCE [LARGE SCALE GENOMIC DNA]</scope>
    <source>
        <strain evidence="12">UTAD17</strain>
    </source>
</reference>
<evidence type="ECO:0000256" key="8">
    <source>
        <dbReference type="SAM" id="Coils"/>
    </source>
</evidence>
<dbReference type="InterPro" id="IPR016491">
    <property type="entry name" value="Septin"/>
</dbReference>
<keyword evidence="5 7" id="KW-0342">GTP-binding</keyword>
<evidence type="ECO:0000313" key="11">
    <source>
        <dbReference type="EMBL" id="SSD60553.1"/>
    </source>
</evidence>
<feature type="region of interest" description="Disordered" evidence="9">
    <location>
        <begin position="330"/>
        <end position="358"/>
    </location>
</feature>
<keyword evidence="2 11" id="KW-0132">Cell division</keyword>